<dbReference type="InterPro" id="IPR012340">
    <property type="entry name" value="NA-bd_OB-fold"/>
</dbReference>
<evidence type="ECO:0000313" key="10">
    <source>
        <dbReference type="Proteomes" id="UP000255517"/>
    </source>
</evidence>
<keyword evidence="5 7" id="KW-0234">DNA repair</keyword>
<proteinExistence type="inferred from homology"/>
<name>A0A379C596_9FIRM</name>
<dbReference type="GO" id="GO:0006310">
    <property type="term" value="P:DNA recombination"/>
    <property type="evidence" value="ECO:0007669"/>
    <property type="project" value="UniProtKB-UniRule"/>
</dbReference>
<evidence type="ECO:0000256" key="3">
    <source>
        <dbReference type="ARBA" id="ARBA00022763"/>
    </source>
</evidence>
<dbReference type="HAMAP" id="MF_00201">
    <property type="entry name" value="RecO"/>
    <property type="match status" value="1"/>
</dbReference>
<evidence type="ECO:0000256" key="5">
    <source>
        <dbReference type="ARBA" id="ARBA00023204"/>
    </source>
</evidence>
<comment type="function">
    <text evidence="7">Involved in DNA repair and RecF pathway recombination.</text>
</comment>
<reference evidence="9 10" key="1">
    <citation type="submission" date="2018-06" db="EMBL/GenBank/DDBJ databases">
        <authorList>
            <consortium name="Pathogen Informatics"/>
            <person name="Doyle S."/>
        </authorList>
    </citation>
    <scope>NUCLEOTIDE SEQUENCE [LARGE SCALE GENOMIC DNA]</scope>
    <source>
        <strain evidence="9 10">NCTC13149</strain>
    </source>
</reference>
<sequence>MAINSDFIEGIVIYERKHGESSKILKIFTKELGNISIMAKGSCSPKSSILSLSQVFVEGLYLFRPGRNFYYIKSGRLINSNYELRNNFTNLCYASLILEIVEKSTLQSSSLNNIYRLLSKILRILCSSKDPLAKTMAFILKFMSFMGYRPILSVFENNFFSLESGVVTKNSYTSYSIFKEDIYYLRNLLYTSLDKDFIYDEGRKKYLFFILTKYLKYNLEIGDFNSLKFL</sequence>
<dbReference type="Gene3D" id="2.40.50.140">
    <property type="entry name" value="Nucleic acid-binding proteins"/>
    <property type="match status" value="1"/>
</dbReference>
<dbReference type="OrthoDB" id="9797083at2"/>
<dbReference type="PANTHER" id="PTHR33991">
    <property type="entry name" value="DNA REPAIR PROTEIN RECO"/>
    <property type="match status" value="1"/>
</dbReference>
<dbReference type="STRING" id="1122949.GCA_000378725_00456"/>
<dbReference type="InterPro" id="IPR003717">
    <property type="entry name" value="RecO"/>
</dbReference>
<feature type="domain" description="DNA replication/recombination mediator RecO N-terminal" evidence="8">
    <location>
        <begin position="9"/>
        <end position="80"/>
    </location>
</feature>
<dbReference type="GO" id="GO:0043590">
    <property type="term" value="C:bacterial nucleoid"/>
    <property type="evidence" value="ECO:0007669"/>
    <property type="project" value="TreeGrafter"/>
</dbReference>
<dbReference type="InterPro" id="IPR022572">
    <property type="entry name" value="DNA_rep/recomb_RecO_N"/>
</dbReference>
<keyword evidence="4 7" id="KW-0233">DNA recombination</keyword>
<dbReference type="InterPro" id="IPR037278">
    <property type="entry name" value="ARFGAP/RecO"/>
</dbReference>
<dbReference type="SUPFAM" id="SSF57863">
    <property type="entry name" value="ArfGap/RecO-like zinc finger"/>
    <property type="match status" value="1"/>
</dbReference>
<evidence type="ECO:0000256" key="1">
    <source>
        <dbReference type="ARBA" id="ARBA00007452"/>
    </source>
</evidence>
<dbReference type="SUPFAM" id="SSF50249">
    <property type="entry name" value="Nucleic acid-binding proteins"/>
    <property type="match status" value="1"/>
</dbReference>
<dbReference type="Gene3D" id="1.20.1440.120">
    <property type="entry name" value="Recombination protein O, C-terminal domain"/>
    <property type="match status" value="1"/>
</dbReference>
<comment type="similarity">
    <text evidence="1 7">Belongs to the RecO family.</text>
</comment>
<dbReference type="PANTHER" id="PTHR33991:SF1">
    <property type="entry name" value="DNA REPAIR PROTEIN RECO"/>
    <property type="match status" value="1"/>
</dbReference>
<dbReference type="GO" id="GO:0006302">
    <property type="term" value="P:double-strand break repair"/>
    <property type="evidence" value="ECO:0007669"/>
    <property type="project" value="TreeGrafter"/>
</dbReference>
<keyword evidence="3 7" id="KW-0227">DNA damage</keyword>
<gene>
    <name evidence="7 9" type="primary">recO</name>
    <name evidence="9" type="ORF">NCTC13149_00588</name>
</gene>
<dbReference type="RefSeq" id="WP_009345278.1">
    <property type="nucleotide sequence ID" value="NZ_CAMUOS010000003.1"/>
</dbReference>
<protein>
    <recommendedName>
        <fullName evidence="2 7">DNA repair protein RecO</fullName>
    </recommendedName>
    <alternativeName>
        <fullName evidence="6 7">Recombination protein O</fullName>
    </alternativeName>
</protein>
<evidence type="ECO:0000259" key="8">
    <source>
        <dbReference type="Pfam" id="PF11967"/>
    </source>
</evidence>
<dbReference type="InterPro" id="IPR042242">
    <property type="entry name" value="RecO_C"/>
</dbReference>
<dbReference type="Proteomes" id="UP000255517">
    <property type="component" value="Unassembled WGS sequence"/>
</dbReference>
<dbReference type="Pfam" id="PF02565">
    <property type="entry name" value="RecO_C"/>
    <property type="match status" value="1"/>
</dbReference>
<accession>A0A379C596</accession>
<dbReference type="EMBL" id="UGSZ01000001">
    <property type="protein sequence ID" value="SUB56786.1"/>
    <property type="molecule type" value="Genomic_DNA"/>
</dbReference>
<evidence type="ECO:0000256" key="4">
    <source>
        <dbReference type="ARBA" id="ARBA00023172"/>
    </source>
</evidence>
<evidence type="ECO:0000256" key="6">
    <source>
        <dbReference type="ARBA" id="ARBA00033409"/>
    </source>
</evidence>
<dbReference type="NCBIfam" id="TIGR00613">
    <property type="entry name" value="reco"/>
    <property type="match status" value="1"/>
</dbReference>
<organism evidence="9 10">
    <name type="scientific">Peptoniphilus lacrimalis</name>
    <dbReference type="NCBI Taxonomy" id="33031"/>
    <lineage>
        <taxon>Bacteria</taxon>
        <taxon>Bacillati</taxon>
        <taxon>Bacillota</taxon>
        <taxon>Tissierellia</taxon>
        <taxon>Tissierellales</taxon>
        <taxon>Peptoniphilaceae</taxon>
        <taxon>Peptoniphilus</taxon>
    </lineage>
</organism>
<evidence type="ECO:0000313" key="9">
    <source>
        <dbReference type="EMBL" id="SUB56786.1"/>
    </source>
</evidence>
<evidence type="ECO:0000256" key="7">
    <source>
        <dbReference type="HAMAP-Rule" id="MF_00201"/>
    </source>
</evidence>
<evidence type="ECO:0000256" key="2">
    <source>
        <dbReference type="ARBA" id="ARBA00021310"/>
    </source>
</evidence>
<dbReference type="Pfam" id="PF11967">
    <property type="entry name" value="RecO_N"/>
    <property type="match status" value="1"/>
</dbReference>
<dbReference type="AlphaFoldDB" id="A0A379C596"/>